<gene>
    <name evidence="3" type="ORF">SAMN06296036_108234</name>
</gene>
<protein>
    <recommendedName>
        <fullName evidence="5">Outer membrane protein TolC</fullName>
    </recommendedName>
</protein>
<accession>A0A1Y6BYJ3</accession>
<feature type="coiled-coil region" evidence="1">
    <location>
        <begin position="110"/>
        <end position="144"/>
    </location>
</feature>
<dbReference type="EMBL" id="FWZT01000008">
    <property type="protein sequence ID" value="SMF27499.1"/>
    <property type="molecule type" value="Genomic_DNA"/>
</dbReference>
<evidence type="ECO:0000313" key="3">
    <source>
        <dbReference type="EMBL" id="SMF27499.1"/>
    </source>
</evidence>
<reference evidence="4" key="1">
    <citation type="submission" date="2017-04" db="EMBL/GenBank/DDBJ databases">
        <authorList>
            <person name="Varghese N."/>
            <person name="Submissions S."/>
        </authorList>
    </citation>
    <scope>NUCLEOTIDE SEQUENCE [LARGE SCALE GENOMIC DNA]</scope>
    <source>
        <strain evidence="4">RKEM611</strain>
    </source>
</reference>
<organism evidence="3 4">
    <name type="scientific">Pseudobacteriovorax antillogorgiicola</name>
    <dbReference type="NCBI Taxonomy" id="1513793"/>
    <lineage>
        <taxon>Bacteria</taxon>
        <taxon>Pseudomonadati</taxon>
        <taxon>Bdellovibrionota</taxon>
        <taxon>Oligoflexia</taxon>
        <taxon>Oligoflexales</taxon>
        <taxon>Pseudobacteriovoracaceae</taxon>
        <taxon>Pseudobacteriovorax</taxon>
    </lineage>
</organism>
<sequence length="595" mass="65549">MKRKLLALMFGAVGYSAAASAAIPSMSQSCSGRLPEIQHPDRGSGVLFDETCRTAYVLPPETGDVSLGSVARNANLQFCPAVLQAGQTATSLANSASHIASMIEEMISDYEPMREQIRAAADELNEAEVESQEISARLMLAQERFTNLRLEYSQAKSDLEMCELLSPGECSELEAAELEKKLAIVAQKQVVDNLRIEQIESDSRVSRARYQKTRLESEYTDGLAPLTSLYGQLETINGSITNLYLRWAPVEGATAQLVYRVKWADLINKYNAANPELRNRGVRFAPVTVTSGQFFATTKIASLEEIQASIPAVLSAVVPGASPYGPNHLDNGDVTIDASVTDIDQRDPSLNNTMLGFASGSLGSISGQVRLSLAGACPYFPEGLTSPDKDTINKEELSAHIAVNAVLGYDVKVHRKYRASFNMANLTSRIESMSQKKRWFFSSKNVHKLVVENNHSSWFNITFDIDSSDFTFTADEQSEITKEVKADLVKRALDNIAVISGKSPDLPELGKTGFNNQDKLRCNKWYCFGFNYVLGIANGFFGTKKSVSEFKQANRAWVRDSVSQMKVIKRQHILSFTKLDDEPVAEDDNTPVVVR</sequence>
<dbReference type="OrthoDB" id="6295933at2"/>
<keyword evidence="1" id="KW-0175">Coiled coil</keyword>
<dbReference type="RefSeq" id="WP_132318694.1">
    <property type="nucleotide sequence ID" value="NZ_FWZT01000008.1"/>
</dbReference>
<feature type="chain" id="PRO_5013051523" description="Outer membrane protein TolC" evidence="2">
    <location>
        <begin position="22"/>
        <end position="595"/>
    </location>
</feature>
<evidence type="ECO:0000313" key="4">
    <source>
        <dbReference type="Proteomes" id="UP000192907"/>
    </source>
</evidence>
<evidence type="ECO:0008006" key="5">
    <source>
        <dbReference type="Google" id="ProtNLM"/>
    </source>
</evidence>
<dbReference type="AlphaFoldDB" id="A0A1Y6BYJ3"/>
<keyword evidence="4" id="KW-1185">Reference proteome</keyword>
<proteinExistence type="predicted"/>
<name>A0A1Y6BYJ3_9BACT</name>
<dbReference type="STRING" id="1513793.SAMN06296036_108234"/>
<dbReference type="Proteomes" id="UP000192907">
    <property type="component" value="Unassembled WGS sequence"/>
</dbReference>
<keyword evidence="2" id="KW-0732">Signal</keyword>
<evidence type="ECO:0000256" key="1">
    <source>
        <dbReference type="SAM" id="Coils"/>
    </source>
</evidence>
<feature type="signal peptide" evidence="2">
    <location>
        <begin position="1"/>
        <end position="21"/>
    </location>
</feature>
<dbReference type="PROSITE" id="PS51257">
    <property type="entry name" value="PROKAR_LIPOPROTEIN"/>
    <property type="match status" value="1"/>
</dbReference>
<evidence type="ECO:0000256" key="2">
    <source>
        <dbReference type="SAM" id="SignalP"/>
    </source>
</evidence>